<sequence length="206" mass="23883">MEEYEVIEHVKKDENASNNIFLIVAINYIIPTYVKFESEQDFKAGEKVSIDNNAVFYKNSKVGEVKIFKSAADIEVDTNYDIKYTGGYSVDGKKVYLDKNFPKFIDVDGKKIDTIESIAKHHEMSEKWMIDDAYEYAYAHEVATKIEREYVESIGVNWDAYCKEVNKNLHAVYNTKADDTPSDLDLSPYFYSKDEKALKEIRETKE</sequence>
<evidence type="ECO:0000313" key="1">
    <source>
        <dbReference type="EMBL" id="EFD92912.1"/>
    </source>
</evidence>
<protein>
    <submittedName>
        <fullName evidence="1">Uncharacterized protein</fullName>
    </submittedName>
</protein>
<reference evidence="1 2" key="1">
    <citation type="journal article" date="2010" name="Proc. Natl. Acad. Sci. U.S.A.">
        <title>Enigmatic, ultrasmall, uncultivated Archaea.</title>
        <authorList>
            <person name="Baker B.J."/>
            <person name="Comolli L.R."/>
            <person name="Dick G.J."/>
            <person name="Hauser L.J."/>
            <person name="Hyatt D."/>
            <person name="Dill B.D."/>
            <person name="Land M.L."/>
            <person name="Verberkmoes N.C."/>
            <person name="Hettich R.L."/>
            <person name="Banfield J.F."/>
        </authorList>
    </citation>
    <scope>NUCLEOTIDE SEQUENCE [LARGE SCALE GENOMIC DNA]</scope>
</reference>
<dbReference type="AlphaFoldDB" id="D6GUY5"/>
<dbReference type="Proteomes" id="UP000009376">
    <property type="component" value="Unassembled WGS sequence"/>
</dbReference>
<name>D6GUY5_PARA5</name>
<gene>
    <name evidence="1" type="ORF">BJBARM5_0285</name>
</gene>
<evidence type="ECO:0000313" key="2">
    <source>
        <dbReference type="Proteomes" id="UP000009376"/>
    </source>
</evidence>
<proteinExistence type="predicted"/>
<accession>D6GUY5</accession>
<dbReference type="EMBL" id="GG745550">
    <property type="protein sequence ID" value="EFD92912.1"/>
    <property type="molecule type" value="Genomic_DNA"/>
</dbReference>
<organism evidence="1 2">
    <name type="scientific">Candidatus Parvarchaeum acidophilus ARMAN-5</name>
    <dbReference type="NCBI Taxonomy" id="662762"/>
    <lineage>
        <taxon>Archaea</taxon>
        <taxon>Candidatus Parvarchaeota</taxon>
        <taxon>Candidatus Parvarchaeum</taxon>
    </lineage>
</organism>